<reference evidence="2" key="1">
    <citation type="submission" date="2022-06" db="EMBL/GenBank/DDBJ databases">
        <title>Alkalimarinus sp. nov., isolated from gut of a Alitta virens.</title>
        <authorList>
            <person name="Yang A.I."/>
            <person name="Shin N.-R."/>
        </authorList>
    </citation>
    <scope>NUCLEOTIDE SEQUENCE</scope>
    <source>
        <strain evidence="2">A2M4</strain>
    </source>
</reference>
<evidence type="ECO:0000313" key="3">
    <source>
        <dbReference type="Proteomes" id="UP001163739"/>
    </source>
</evidence>
<evidence type="ECO:0000256" key="1">
    <source>
        <dbReference type="SAM" id="MobiDB-lite"/>
    </source>
</evidence>
<dbReference type="RefSeq" id="WP_265045904.1">
    <property type="nucleotide sequence ID" value="NZ_CP100390.1"/>
</dbReference>
<feature type="region of interest" description="Disordered" evidence="1">
    <location>
        <begin position="45"/>
        <end position="90"/>
    </location>
</feature>
<evidence type="ECO:0000313" key="2">
    <source>
        <dbReference type="EMBL" id="UZE94409.1"/>
    </source>
</evidence>
<proteinExistence type="predicted"/>
<name>A0ABY6MX53_9ALTE</name>
<protein>
    <submittedName>
        <fullName evidence="2">Uncharacterized protein</fullName>
    </submittedName>
</protein>
<sequence>MRIRISISEGTPLLHDDLNSLSSSAARSDRLRFLAEYALTLISGGNSPPSAAHQVRCQSKQSGEPEADTRKAFDELGQGDLPSLVDDMLG</sequence>
<keyword evidence="3" id="KW-1185">Reference proteome</keyword>
<dbReference type="Proteomes" id="UP001163739">
    <property type="component" value="Chromosome"/>
</dbReference>
<gene>
    <name evidence="2" type="ORF">NKI27_09905</name>
</gene>
<organism evidence="2 3">
    <name type="scientific">Alkalimarinus alittae</name>
    <dbReference type="NCBI Taxonomy" id="2961619"/>
    <lineage>
        <taxon>Bacteria</taxon>
        <taxon>Pseudomonadati</taxon>
        <taxon>Pseudomonadota</taxon>
        <taxon>Gammaproteobacteria</taxon>
        <taxon>Alteromonadales</taxon>
        <taxon>Alteromonadaceae</taxon>
        <taxon>Alkalimarinus</taxon>
    </lineage>
</organism>
<accession>A0ABY6MX53</accession>
<dbReference type="EMBL" id="CP100390">
    <property type="protein sequence ID" value="UZE94409.1"/>
    <property type="molecule type" value="Genomic_DNA"/>
</dbReference>